<keyword evidence="1 5" id="KW-0489">Methyltransferase</keyword>
<protein>
    <submittedName>
        <fullName evidence="5">Class I SAM-dependent methyltransferase</fullName>
        <ecNumber evidence="5">2.1.1.222</ecNumber>
        <ecNumber evidence="5">2.1.1.64</ecNumber>
    </submittedName>
</protein>
<evidence type="ECO:0000256" key="2">
    <source>
        <dbReference type="ARBA" id="ARBA00022679"/>
    </source>
</evidence>
<organism evidence="5 6">
    <name type="scientific">Nocardia rhizosphaerae</name>
    <dbReference type="NCBI Taxonomy" id="1691571"/>
    <lineage>
        <taxon>Bacteria</taxon>
        <taxon>Bacillati</taxon>
        <taxon>Actinomycetota</taxon>
        <taxon>Actinomycetes</taxon>
        <taxon>Mycobacteriales</taxon>
        <taxon>Nocardiaceae</taxon>
        <taxon>Nocardia</taxon>
    </lineage>
</organism>
<dbReference type="InterPro" id="IPR029063">
    <property type="entry name" value="SAM-dependent_MTases_sf"/>
</dbReference>
<dbReference type="SUPFAM" id="SSF53335">
    <property type="entry name" value="S-adenosyl-L-methionine-dependent methyltransferases"/>
    <property type="match status" value="1"/>
</dbReference>
<dbReference type="Pfam" id="PF13649">
    <property type="entry name" value="Methyltransf_25"/>
    <property type="match status" value="1"/>
</dbReference>
<comment type="caution">
    <text evidence="5">The sequence shown here is derived from an EMBL/GenBank/DDBJ whole genome shotgun (WGS) entry which is preliminary data.</text>
</comment>
<sequence>MAETSRRYSSNLAAEYWGRTRLPAARDNLEAVLAFGRSSEWNHTYDRWHRAVLDRVLPSDISDLRILDVGCGIGRISVGLARRGAVVTCVDASNEMLEVLRTAAAEHAVEVDTVQANALTVAEKQGYADGFDVVVCLGLVEHLPPEAMDLFLADLVRMCKPGGTLVLEVNSENSVFLAGNADNPFRSKQQQPNGYLCNVVPTRAVLRRLVDCGMAVYELYGSPATTVARHLIANNQTEVAAKMREFAVEADSRPVDDVADQLSEQFIYVMHKPSR</sequence>
<feature type="domain" description="Methyltransferase" evidence="4">
    <location>
        <begin position="66"/>
        <end position="163"/>
    </location>
</feature>
<gene>
    <name evidence="5" type="ORF">ACFOW8_24475</name>
</gene>
<reference evidence="6" key="1">
    <citation type="journal article" date="2019" name="Int. J. Syst. Evol. Microbiol.">
        <title>The Global Catalogue of Microorganisms (GCM) 10K type strain sequencing project: providing services to taxonomists for standard genome sequencing and annotation.</title>
        <authorList>
            <consortium name="The Broad Institute Genomics Platform"/>
            <consortium name="The Broad Institute Genome Sequencing Center for Infectious Disease"/>
            <person name="Wu L."/>
            <person name="Ma J."/>
        </authorList>
    </citation>
    <scope>NUCLEOTIDE SEQUENCE [LARGE SCALE GENOMIC DNA]</scope>
    <source>
        <strain evidence="6">CGMCC 4.7204</strain>
    </source>
</reference>
<dbReference type="Proteomes" id="UP001595767">
    <property type="component" value="Unassembled WGS sequence"/>
</dbReference>
<dbReference type="Gene3D" id="3.40.50.150">
    <property type="entry name" value="Vaccinia Virus protein VP39"/>
    <property type="match status" value="1"/>
</dbReference>
<dbReference type="EMBL" id="JBHSBA010000015">
    <property type="protein sequence ID" value="MFC4128086.1"/>
    <property type="molecule type" value="Genomic_DNA"/>
</dbReference>
<dbReference type="GO" id="GO:0061542">
    <property type="term" value="F:3-demethylubiquinol 3-O-methyltransferase activity"/>
    <property type="evidence" value="ECO:0007669"/>
    <property type="project" value="UniProtKB-EC"/>
</dbReference>
<dbReference type="EC" id="2.1.1.64" evidence="5"/>
<proteinExistence type="predicted"/>
<dbReference type="PANTHER" id="PTHR43464">
    <property type="entry name" value="METHYLTRANSFERASE"/>
    <property type="match status" value="1"/>
</dbReference>
<keyword evidence="2 5" id="KW-0808">Transferase</keyword>
<dbReference type="EC" id="2.1.1.222" evidence="5"/>
<evidence type="ECO:0000313" key="6">
    <source>
        <dbReference type="Proteomes" id="UP001595767"/>
    </source>
</evidence>
<dbReference type="GO" id="GO:0102208">
    <property type="term" value="F:2-polyprenyl-6-hydroxyphenol methylase activity"/>
    <property type="evidence" value="ECO:0007669"/>
    <property type="project" value="UniProtKB-EC"/>
</dbReference>
<accession>A0ABV8LB22</accession>
<keyword evidence="6" id="KW-1185">Reference proteome</keyword>
<dbReference type="CDD" id="cd02440">
    <property type="entry name" value="AdoMet_MTases"/>
    <property type="match status" value="1"/>
</dbReference>
<evidence type="ECO:0000313" key="5">
    <source>
        <dbReference type="EMBL" id="MFC4128086.1"/>
    </source>
</evidence>
<evidence type="ECO:0000256" key="3">
    <source>
        <dbReference type="ARBA" id="ARBA00022691"/>
    </source>
</evidence>
<dbReference type="RefSeq" id="WP_378553812.1">
    <property type="nucleotide sequence ID" value="NZ_JBHSBA010000015.1"/>
</dbReference>
<keyword evidence="3" id="KW-0949">S-adenosyl-L-methionine</keyword>
<dbReference type="GO" id="GO:0032259">
    <property type="term" value="P:methylation"/>
    <property type="evidence" value="ECO:0007669"/>
    <property type="project" value="UniProtKB-KW"/>
</dbReference>
<dbReference type="PANTHER" id="PTHR43464:SF19">
    <property type="entry name" value="UBIQUINONE BIOSYNTHESIS O-METHYLTRANSFERASE, MITOCHONDRIAL"/>
    <property type="match status" value="1"/>
</dbReference>
<evidence type="ECO:0000256" key="1">
    <source>
        <dbReference type="ARBA" id="ARBA00022603"/>
    </source>
</evidence>
<name>A0ABV8LB22_9NOCA</name>
<evidence type="ECO:0000259" key="4">
    <source>
        <dbReference type="Pfam" id="PF13649"/>
    </source>
</evidence>
<dbReference type="InterPro" id="IPR041698">
    <property type="entry name" value="Methyltransf_25"/>
</dbReference>